<dbReference type="InterPro" id="IPR000914">
    <property type="entry name" value="SBP_5_dom"/>
</dbReference>
<dbReference type="PANTHER" id="PTHR30290">
    <property type="entry name" value="PERIPLASMIC BINDING COMPONENT OF ABC TRANSPORTER"/>
    <property type="match status" value="1"/>
</dbReference>
<dbReference type="FunFam" id="3.10.105.10:FF:000001">
    <property type="entry name" value="Oligopeptide ABC transporter, oligopeptide-binding protein"/>
    <property type="match status" value="1"/>
</dbReference>
<keyword evidence="17" id="KW-1185">Reference proteome</keyword>
<dbReference type="EMBL" id="JOTM01000004">
    <property type="protein sequence ID" value="KEK24819.1"/>
    <property type="molecule type" value="Genomic_DNA"/>
</dbReference>
<keyword evidence="7" id="KW-0571">Peptide transport</keyword>
<dbReference type="STRING" id="574375.AZF08_12305"/>
<dbReference type="GO" id="GO:0015833">
    <property type="term" value="P:peptide transport"/>
    <property type="evidence" value="ECO:0007669"/>
    <property type="project" value="UniProtKB-KW"/>
</dbReference>
<dbReference type="Pfam" id="PF00496">
    <property type="entry name" value="SBP_bac_5"/>
    <property type="match status" value="1"/>
</dbReference>
<dbReference type="GO" id="GO:0015031">
    <property type="term" value="P:protein transport"/>
    <property type="evidence" value="ECO:0007669"/>
    <property type="project" value="UniProtKB-KW"/>
</dbReference>
<proteinExistence type="inferred from homology"/>
<evidence type="ECO:0000256" key="13">
    <source>
        <dbReference type="ARBA" id="ARBA00072558"/>
    </source>
</evidence>
<keyword evidence="10" id="KW-1015">Disulfide bond</keyword>
<dbReference type="FunFam" id="3.40.190.10:FF:000018">
    <property type="entry name" value="Oligopeptide ABC transporter, oligopeptide-binding protein"/>
    <property type="match status" value="1"/>
</dbReference>
<comment type="similarity">
    <text evidence="3">Belongs to the bacterial solute-binding protein 5 family.</text>
</comment>
<dbReference type="OrthoDB" id="9801912at2"/>
<dbReference type="Gene3D" id="3.10.105.10">
    <property type="entry name" value="Dipeptide-binding Protein, Domain 3"/>
    <property type="match status" value="1"/>
</dbReference>
<evidence type="ECO:0000256" key="5">
    <source>
        <dbReference type="ARBA" id="ARBA00022729"/>
    </source>
</evidence>
<keyword evidence="9" id="KW-0564">Palmitate</keyword>
<dbReference type="GO" id="GO:0043190">
    <property type="term" value="C:ATP-binding cassette (ABC) transporter complex"/>
    <property type="evidence" value="ECO:0007669"/>
    <property type="project" value="InterPro"/>
</dbReference>
<evidence type="ECO:0000313" key="17">
    <source>
        <dbReference type="Proteomes" id="UP000027778"/>
    </source>
</evidence>
<dbReference type="Gene3D" id="3.90.76.10">
    <property type="entry name" value="Dipeptide-binding Protein, Domain 1"/>
    <property type="match status" value="1"/>
</dbReference>
<keyword evidence="4" id="KW-0813">Transport</keyword>
<evidence type="ECO:0000256" key="1">
    <source>
        <dbReference type="ARBA" id="ARBA00004193"/>
    </source>
</evidence>
<sequence length="549" mass="62226">MKKKLPVFVASTLAMSMILGACSYQKDESQAKAEGESGNSNAKQVINLTETQEIPTMDPALSADAVSSRVMNNTMEGLYRLEKGDKLVPGVAKSSEKSADGKKYTFKLREDAKWSNGDPVTAKDFVFGWQRAINPDKAAVSAYIMFDVKNAQKINKKEMSPDQLGVKAVDDYTLEVELEHPVPYFENLMIYPLFYPVNEKYTKEQGEKFGLEANTTLYNGPFVLSDWKHERSFQIKKNPSYWDNKEVKLEEVNFNIVKDLATAINLYNTKAIDRVNLRSEFVDKYKGDADFKTEHEASVFFLRFNQKNEALANKNIRKAISLAFERKSFVDTILNNGSIEATGLIPNKFITGPNKKDFRAENGALVKANVKEAKKYWEAGKKELGKDKIEIELLNEDVDLSKRTGEYLKGELEKNLPGFTLKIKQQPFAQKLKLEESGDYEMTFAGWSPDFPDPVTYLDMFITDGAQNKMSYSNPKYDEIIKKAKTDGSDVKARWNSLLEAEKILLDEAAIAPVYQRSTAYLERGTVKDIYKHNYGGDLSFKWASVEKK</sequence>
<feature type="signal peptide" evidence="14">
    <location>
        <begin position="1"/>
        <end position="21"/>
    </location>
</feature>
<gene>
    <name evidence="16" type="ORF">BAGA_21285</name>
</gene>
<evidence type="ECO:0000256" key="8">
    <source>
        <dbReference type="ARBA" id="ARBA00022927"/>
    </source>
</evidence>
<evidence type="ECO:0000256" key="12">
    <source>
        <dbReference type="ARBA" id="ARBA00063980"/>
    </source>
</evidence>
<evidence type="ECO:0000259" key="15">
    <source>
        <dbReference type="Pfam" id="PF00496"/>
    </source>
</evidence>
<dbReference type="PROSITE" id="PS51257">
    <property type="entry name" value="PROKAR_LIPOPROTEIN"/>
    <property type="match status" value="1"/>
</dbReference>
<protein>
    <recommendedName>
        <fullName evidence="13">Periplasmic oligopeptide-binding protein OppA</fullName>
    </recommendedName>
</protein>
<name>A0A073KC22_9BACI</name>
<dbReference type="Gene3D" id="3.40.190.10">
    <property type="entry name" value="Periplasmic binding protein-like II"/>
    <property type="match status" value="1"/>
</dbReference>
<dbReference type="FunFam" id="3.90.76.10:FF:000001">
    <property type="entry name" value="Oligopeptide ABC transporter substrate-binding protein"/>
    <property type="match status" value="1"/>
</dbReference>
<dbReference type="Proteomes" id="UP000027778">
    <property type="component" value="Unassembled WGS sequence"/>
</dbReference>
<comment type="subcellular location">
    <subcellularLocation>
        <location evidence="1">Cell membrane</location>
        <topology evidence="1">Lipid-anchor</topology>
    </subcellularLocation>
    <subcellularLocation>
        <location evidence="2">Periplasm</location>
    </subcellularLocation>
</comment>
<keyword evidence="5 14" id="KW-0732">Signal</keyword>
<reference evidence="16 17" key="1">
    <citation type="submission" date="2014-06" db="EMBL/GenBank/DDBJ databases">
        <title>Draft genome sequence of Bacillus gaemokensis JCM 15801 (MCCC 1A00707).</title>
        <authorList>
            <person name="Lai Q."/>
            <person name="Liu Y."/>
            <person name="Shao Z."/>
        </authorList>
    </citation>
    <scope>NUCLEOTIDE SEQUENCE [LARGE SCALE GENOMIC DNA]</scope>
    <source>
        <strain evidence="16 17">JCM 15801</strain>
    </source>
</reference>
<evidence type="ECO:0000256" key="14">
    <source>
        <dbReference type="SAM" id="SignalP"/>
    </source>
</evidence>
<dbReference type="SUPFAM" id="SSF53850">
    <property type="entry name" value="Periplasmic binding protein-like II"/>
    <property type="match status" value="1"/>
</dbReference>
<dbReference type="RefSeq" id="WP_033673827.1">
    <property type="nucleotide sequence ID" value="NZ_JOTM01000004.1"/>
</dbReference>
<evidence type="ECO:0000313" key="16">
    <source>
        <dbReference type="EMBL" id="KEK24819.1"/>
    </source>
</evidence>
<evidence type="ECO:0000256" key="2">
    <source>
        <dbReference type="ARBA" id="ARBA00004418"/>
    </source>
</evidence>
<feature type="chain" id="PRO_5039463015" description="Periplasmic oligopeptide-binding protein OppA" evidence="14">
    <location>
        <begin position="22"/>
        <end position="549"/>
    </location>
</feature>
<dbReference type="PIRSF" id="PIRSF002741">
    <property type="entry name" value="MppA"/>
    <property type="match status" value="1"/>
</dbReference>
<evidence type="ECO:0000256" key="11">
    <source>
        <dbReference type="ARBA" id="ARBA00023288"/>
    </source>
</evidence>
<dbReference type="GO" id="GO:1904680">
    <property type="term" value="F:peptide transmembrane transporter activity"/>
    <property type="evidence" value="ECO:0007669"/>
    <property type="project" value="TreeGrafter"/>
</dbReference>
<evidence type="ECO:0000256" key="6">
    <source>
        <dbReference type="ARBA" id="ARBA00022764"/>
    </source>
</evidence>
<keyword evidence="11" id="KW-0449">Lipoprotein</keyword>
<dbReference type="CDD" id="cd08504">
    <property type="entry name" value="PBP2_OppA"/>
    <property type="match status" value="1"/>
</dbReference>
<comment type="subunit">
    <text evidence="12">The complex is composed of two ATP-binding proteins (OppD and OppF), two transmembrane proteins (OppB and OppC) and a solute-binding protein (OppA).</text>
</comment>
<evidence type="ECO:0000256" key="7">
    <source>
        <dbReference type="ARBA" id="ARBA00022856"/>
    </source>
</evidence>
<dbReference type="AlphaFoldDB" id="A0A073KC22"/>
<evidence type="ECO:0000256" key="4">
    <source>
        <dbReference type="ARBA" id="ARBA00022448"/>
    </source>
</evidence>
<organism evidence="16 17">
    <name type="scientific">Bacillus gaemokensis</name>
    <dbReference type="NCBI Taxonomy" id="574375"/>
    <lineage>
        <taxon>Bacteria</taxon>
        <taxon>Bacillati</taxon>
        <taxon>Bacillota</taxon>
        <taxon>Bacilli</taxon>
        <taxon>Bacillales</taxon>
        <taxon>Bacillaceae</taxon>
        <taxon>Bacillus</taxon>
        <taxon>Bacillus cereus group</taxon>
    </lineage>
</organism>
<dbReference type="eggNOG" id="COG4166">
    <property type="taxonomic scope" value="Bacteria"/>
</dbReference>
<feature type="domain" description="Solute-binding protein family 5" evidence="15">
    <location>
        <begin position="86"/>
        <end position="467"/>
    </location>
</feature>
<evidence type="ECO:0000256" key="9">
    <source>
        <dbReference type="ARBA" id="ARBA00023139"/>
    </source>
</evidence>
<dbReference type="PANTHER" id="PTHR30290:SF10">
    <property type="entry name" value="PERIPLASMIC OLIGOPEPTIDE-BINDING PROTEIN-RELATED"/>
    <property type="match status" value="1"/>
</dbReference>
<keyword evidence="6" id="KW-0574">Periplasm</keyword>
<evidence type="ECO:0000256" key="3">
    <source>
        <dbReference type="ARBA" id="ARBA00005695"/>
    </source>
</evidence>
<dbReference type="GO" id="GO:0030288">
    <property type="term" value="C:outer membrane-bounded periplasmic space"/>
    <property type="evidence" value="ECO:0007669"/>
    <property type="project" value="UniProtKB-ARBA"/>
</dbReference>
<accession>A0A073KC22</accession>
<evidence type="ECO:0000256" key="10">
    <source>
        <dbReference type="ARBA" id="ARBA00023157"/>
    </source>
</evidence>
<dbReference type="InterPro" id="IPR030678">
    <property type="entry name" value="Peptide/Ni-bd"/>
</dbReference>
<keyword evidence="8" id="KW-0653">Protein transport</keyword>
<dbReference type="InterPro" id="IPR039424">
    <property type="entry name" value="SBP_5"/>
</dbReference>
<comment type="caution">
    <text evidence="16">The sequence shown here is derived from an EMBL/GenBank/DDBJ whole genome shotgun (WGS) entry which is preliminary data.</text>
</comment>